<feature type="transmembrane region" description="Helical" evidence="3">
    <location>
        <begin position="418"/>
        <end position="437"/>
    </location>
</feature>
<keyword evidence="3" id="KW-0812">Transmembrane</keyword>
<dbReference type="Gene3D" id="1.10.10.10">
    <property type="entry name" value="Winged helix-like DNA-binding domain superfamily/Winged helix DNA-binding domain"/>
    <property type="match status" value="1"/>
</dbReference>
<dbReference type="SUPFAM" id="SSF46894">
    <property type="entry name" value="C-terminal effector domain of the bipartite response regulators"/>
    <property type="match status" value="1"/>
</dbReference>
<dbReference type="AlphaFoldDB" id="A0A929L106"/>
<accession>A0A929L106</accession>
<gene>
    <name evidence="4" type="ORF">IRJ16_05305</name>
</gene>
<keyword evidence="1" id="KW-0802">TPR repeat</keyword>
<dbReference type="InterPro" id="IPR011990">
    <property type="entry name" value="TPR-like_helical_dom_sf"/>
</dbReference>
<evidence type="ECO:0000256" key="2">
    <source>
        <dbReference type="SAM" id="Coils"/>
    </source>
</evidence>
<dbReference type="InterPro" id="IPR016032">
    <property type="entry name" value="Sig_transdc_resp-reg_C-effctor"/>
</dbReference>
<evidence type="ECO:0000313" key="5">
    <source>
        <dbReference type="Proteomes" id="UP000622475"/>
    </source>
</evidence>
<dbReference type="Pfam" id="PF13424">
    <property type="entry name" value="TPR_12"/>
    <property type="match status" value="1"/>
</dbReference>
<comment type="caution">
    <text evidence="4">The sequence shown here is derived from an EMBL/GenBank/DDBJ whole genome shotgun (WGS) entry which is preliminary data.</text>
</comment>
<proteinExistence type="predicted"/>
<dbReference type="SUPFAM" id="SSF48452">
    <property type="entry name" value="TPR-like"/>
    <property type="match status" value="1"/>
</dbReference>
<reference evidence="4" key="1">
    <citation type="submission" date="2020-10" db="EMBL/GenBank/DDBJ databases">
        <title>Mucilaginibacter mali sp. nov., isolated from rhizosphere soil of apple orchard.</title>
        <authorList>
            <person name="Lee J.-S."/>
            <person name="Kim H.S."/>
            <person name="Kim J.-S."/>
        </authorList>
    </citation>
    <scope>NUCLEOTIDE SEQUENCE</scope>
    <source>
        <strain evidence="4">KCTC 22746</strain>
    </source>
</reference>
<dbReference type="InterPro" id="IPR019734">
    <property type="entry name" value="TPR_rpt"/>
</dbReference>
<dbReference type="RefSeq" id="WP_194110491.1">
    <property type="nucleotide sequence ID" value="NZ_JADFFL010000002.1"/>
</dbReference>
<sequence length="599" mass="69959">MSNIDRKAVYMPSLLIKLFTGVILLTLYVQPTQAQASRRDTIITALNIFKHLDTVATTDRTQRANDMYRKYCRRLPEKTAMALLDSMRTQARKLNDKELEGGIALMRADYYSVNKGFNNTSLFYHEQAIAFAAENKMPLEEALYLHKKGLYYYVFNHQVDACRYFLQAYDKFKEIGFSNIPDISTYILEQAKFYYTVKDLATAKEMLEIALKYPIKNPRVHINVINTIGLIYRMEKKYDTAIRYFERARDTAIARRDSAWIGIVTGNIGSVYFWQEDYERALPLLKADYQASVKYEQWSNAARTLLRMTRIALARHELDISARQLDTVKWLTAKTPDEELELAISYNWQRSDLNEQLGNLGEALKFRKRFEETKDSLAARDNVADIEGVKLKWEQEKYRDEVDHLKTKHDTDAFKRNAVIAILFLLMIIFLLVFNRLRLDAKRDQEMLLIRKKRVDEKLKAAAESLEQYTENLKQNNALIEKFKLEIDLFKAQSKDRAGTENLERLMQAHIMTDETWDEFKKLFTKVHGGFFSKLRNKYPYLTDTDTRLLALVKLGLNNREMANMLGITVEGIKKSKQRLRKKMQLDQDTDIEGVVASI</sequence>
<evidence type="ECO:0000256" key="1">
    <source>
        <dbReference type="PROSITE-ProRule" id="PRU00339"/>
    </source>
</evidence>
<keyword evidence="5" id="KW-1185">Reference proteome</keyword>
<dbReference type="GO" id="GO:0006355">
    <property type="term" value="P:regulation of DNA-templated transcription"/>
    <property type="evidence" value="ECO:0007669"/>
    <property type="project" value="InterPro"/>
</dbReference>
<keyword evidence="3" id="KW-1133">Transmembrane helix</keyword>
<organism evidence="4 5">
    <name type="scientific">Mucilaginibacter myungsuensis</name>
    <dbReference type="NCBI Taxonomy" id="649104"/>
    <lineage>
        <taxon>Bacteria</taxon>
        <taxon>Pseudomonadati</taxon>
        <taxon>Bacteroidota</taxon>
        <taxon>Sphingobacteriia</taxon>
        <taxon>Sphingobacteriales</taxon>
        <taxon>Sphingobacteriaceae</taxon>
        <taxon>Mucilaginibacter</taxon>
    </lineage>
</organism>
<dbReference type="InterPro" id="IPR036388">
    <property type="entry name" value="WH-like_DNA-bd_sf"/>
</dbReference>
<dbReference type="GO" id="GO:0003677">
    <property type="term" value="F:DNA binding"/>
    <property type="evidence" value="ECO:0007669"/>
    <property type="project" value="InterPro"/>
</dbReference>
<name>A0A929L106_9SPHI</name>
<keyword evidence="2" id="KW-0175">Coiled coil</keyword>
<evidence type="ECO:0000313" key="4">
    <source>
        <dbReference type="EMBL" id="MBE9661291.1"/>
    </source>
</evidence>
<evidence type="ECO:0000256" key="3">
    <source>
        <dbReference type="SAM" id="Phobius"/>
    </source>
</evidence>
<feature type="coiled-coil region" evidence="2">
    <location>
        <begin position="452"/>
        <end position="486"/>
    </location>
</feature>
<dbReference type="Proteomes" id="UP000622475">
    <property type="component" value="Unassembled WGS sequence"/>
</dbReference>
<dbReference type="EMBL" id="JADFFL010000002">
    <property type="protein sequence ID" value="MBE9661291.1"/>
    <property type="molecule type" value="Genomic_DNA"/>
</dbReference>
<dbReference type="PROSITE" id="PS50005">
    <property type="entry name" value="TPR"/>
    <property type="match status" value="1"/>
</dbReference>
<keyword evidence="3" id="KW-0472">Membrane</keyword>
<dbReference type="Gene3D" id="1.25.40.10">
    <property type="entry name" value="Tetratricopeptide repeat domain"/>
    <property type="match status" value="2"/>
</dbReference>
<protein>
    <submittedName>
        <fullName evidence="4">Tetratricopeptide repeat protein</fullName>
    </submittedName>
</protein>
<feature type="repeat" description="TPR" evidence="1">
    <location>
        <begin position="222"/>
        <end position="255"/>
    </location>
</feature>